<dbReference type="RefSeq" id="WP_144866886.1">
    <property type="nucleotide sequence ID" value="NZ_LR213816.1"/>
</dbReference>
<reference evidence="1 2" key="1">
    <citation type="submission" date="2019-01" db="EMBL/GenBank/DDBJ databases">
        <authorList>
            <person name="Brito A."/>
        </authorList>
    </citation>
    <scope>NUCLEOTIDE SEQUENCE [LARGE SCALE GENOMIC DNA]</scope>
    <source>
        <strain evidence="1">1</strain>
    </source>
</reference>
<keyword evidence="2" id="KW-1185">Reference proteome</keyword>
<sequence length="128" mass="15080">MNADLRKRAMEGAEPFVSFVAGGIADKLDEHKVFVLSQWSNHKEERSTRPWWILSPFSCNTLVSYRHFPLNFTQLLDYPIEKLSFWETTSVSRKTTLESRLFAKGERSEIKNCFYPLPITYYLLLHFL</sequence>
<dbReference type="Proteomes" id="UP000320055">
    <property type="component" value="Unassembled WGS sequence"/>
</dbReference>
<proteinExistence type="predicted"/>
<accession>A0A563W0G7</accession>
<evidence type="ECO:0000313" key="2">
    <source>
        <dbReference type="Proteomes" id="UP000320055"/>
    </source>
</evidence>
<dbReference type="EMBL" id="CAACVJ010000523">
    <property type="protein sequence ID" value="VEP17212.1"/>
    <property type="molecule type" value="Genomic_DNA"/>
</dbReference>
<dbReference type="AlphaFoldDB" id="A0A563W0G7"/>
<gene>
    <name evidence="1" type="ORF">H1P_570012</name>
</gene>
<name>A0A563W0G7_9CYAN</name>
<evidence type="ECO:0000313" key="1">
    <source>
        <dbReference type="EMBL" id="VEP17212.1"/>
    </source>
</evidence>
<organism evidence="1 2">
    <name type="scientific">Hyella patelloides LEGE 07179</name>
    <dbReference type="NCBI Taxonomy" id="945734"/>
    <lineage>
        <taxon>Bacteria</taxon>
        <taxon>Bacillati</taxon>
        <taxon>Cyanobacteriota</taxon>
        <taxon>Cyanophyceae</taxon>
        <taxon>Pleurocapsales</taxon>
        <taxon>Hyellaceae</taxon>
        <taxon>Hyella</taxon>
    </lineage>
</organism>
<protein>
    <submittedName>
        <fullName evidence="1">Uncharacterized protein</fullName>
    </submittedName>
</protein>